<dbReference type="NCBIfam" id="NF008036">
    <property type="entry name" value="PRK10768.1"/>
    <property type="match status" value="1"/>
</dbReference>
<dbReference type="GO" id="GO:0008477">
    <property type="term" value="F:purine nucleosidase activity"/>
    <property type="evidence" value="ECO:0007669"/>
    <property type="project" value="TreeGrafter"/>
</dbReference>
<feature type="domain" description="Inosine/uridine-preferring nucleoside hydrolase" evidence="3">
    <location>
        <begin position="5"/>
        <end position="295"/>
    </location>
</feature>
<dbReference type="STRING" id="1121307.CLCY_1c02850"/>
<dbReference type="EMBL" id="LFVU01000028">
    <property type="protein sequence ID" value="KMT21051.1"/>
    <property type="molecule type" value="Genomic_DNA"/>
</dbReference>
<dbReference type="GO" id="GO:0006152">
    <property type="term" value="P:purine nucleoside catabolic process"/>
    <property type="evidence" value="ECO:0007669"/>
    <property type="project" value="TreeGrafter"/>
</dbReference>
<protein>
    <submittedName>
        <fullName evidence="4">Non-specific ribonucleoside hydrolase RihC</fullName>
        <ecNumber evidence="4">3.2.-.-</ecNumber>
    </submittedName>
</protein>
<dbReference type="InterPro" id="IPR015910">
    <property type="entry name" value="I/U_nuclsd_hydro_CS"/>
</dbReference>
<dbReference type="PANTHER" id="PTHR12304">
    <property type="entry name" value="INOSINE-URIDINE PREFERRING NUCLEOSIDE HYDROLASE"/>
    <property type="match status" value="1"/>
</dbReference>
<comment type="caution">
    <text evidence="4">The sequence shown here is derived from an EMBL/GenBank/DDBJ whole genome shotgun (WGS) entry which is preliminary data.</text>
</comment>
<dbReference type="AlphaFoldDB" id="A0A0J8FZR5"/>
<dbReference type="Proteomes" id="UP000036756">
    <property type="component" value="Unassembled WGS sequence"/>
</dbReference>
<dbReference type="PROSITE" id="PS01247">
    <property type="entry name" value="IUNH"/>
    <property type="match status" value="1"/>
</dbReference>
<proteinExistence type="predicted"/>
<evidence type="ECO:0000256" key="1">
    <source>
        <dbReference type="ARBA" id="ARBA00022801"/>
    </source>
</evidence>
<dbReference type="GO" id="GO:0045437">
    <property type="term" value="F:uridine nucleosidase activity"/>
    <property type="evidence" value="ECO:0007669"/>
    <property type="project" value="UniProtKB-ARBA"/>
</dbReference>
<sequence>MVRPIIIDTDPGIDDAVAIAIAAFSKELDIRLITTVAGNIAVEGVTKNALKLLKFYGKNIPVAMGAAEPLIEKFEDASDIHGSTGMDGYDFEEPTNELLLEDNAINAMYREIMSSKEKITLVPIGPLTNIALLLKTYPEVKANIEEIVLMGGSTTRGNKGVMSEFNIATDPEAAAIVFNSGIDIVMATLDVGLKAIVYPEDSAKIKDMNKIGDMIYHLFKKYRGGSFNTGLKMYDSCAIAYLLKPEMFETQDAYTQVELAGSLTRGCTVVDLKGYLKREPNMKVCLDIDQDMFKEWFLDQISKFE</sequence>
<dbReference type="SUPFAM" id="SSF53590">
    <property type="entry name" value="Nucleoside hydrolase"/>
    <property type="match status" value="1"/>
</dbReference>
<dbReference type="RefSeq" id="WP_048571440.1">
    <property type="nucleotide sequence ID" value="NZ_LFVU01000028.1"/>
</dbReference>
<name>A0A0J8FZR5_CLOCY</name>
<dbReference type="OrthoDB" id="9797882at2"/>
<keyword evidence="1 4" id="KW-0378">Hydrolase</keyword>
<dbReference type="PANTHER" id="PTHR12304:SF15">
    <property type="entry name" value="NON-SPECIFIC RIBONUCLEOSIDE HYDROLASE RIHC"/>
    <property type="match status" value="1"/>
</dbReference>
<keyword evidence="5" id="KW-1185">Reference proteome</keyword>
<evidence type="ECO:0000313" key="5">
    <source>
        <dbReference type="Proteomes" id="UP000036756"/>
    </source>
</evidence>
<gene>
    <name evidence="4" type="primary">rihC</name>
    <name evidence="4" type="ORF">CLCY_1c02850</name>
</gene>
<dbReference type="EC" id="3.2.-.-" evidence="4"/>
<evidence type="ECO:0000313" key="4">
    <source>
        <dbReference type="EMBL" id="KMT21051.1"/>
    </source>
</evidence>
<dbReference type="InterPro" id="IPR036452">
    <property type="entry name" value="Ribo_hydro-like"/>
</dbReference>
<dbReference type="Pfam" id="PF01156">
    <property type="entry name" value="IU_nuc_hydro"/>
    <property type="match status" value="1"/>
</dbReference>
<evidence type="ECO:0000256" key="2">
    <source>
        <dbReference type="ARBA" id="ARBA00023295"/>
    </source>
</evidence>
<dbReference type="GO" id="GO:0005829">
    <property type="term" value="C:cytosol"/>
    <property type="evidence" value="ECO:0007669"/>
    <property type="project" value="TreeGrafter"/>
</dbReference>
<dbReference type="PATRIC" id="fig|1121307.3.peg.650"/>
<accession>A0A0J8FZR5</accession>
<evidence type="ECO:0000259" key="3">
    <source>
        <dbReference type="Pfam" id="PF01156"/>
    </source>
</evidence>
<keyword evidence="2 4" id="KW-0326">Glycosidase</keyword>
<dbReference type="InterPro" id="IPR023186">
    <property type="entry name" value="IUNH"/>
</dbReference>
<organism evidence="4 5">
    <name type="scientific">Clostridium cylindrosporum DSM 605</name>
    <dbReference type="NCBI Taxonomy" id="1121307"/>
    <lineage>
        <taxon>Bacteria</taxon>
        <taxon>Bacillati</taxon>
        <taxon>Bacillota</taxon>
        <taxon>Clostridia</taxon>
        <taxon>Eubacteriales</taxon>
        <taxon>Clostridiaceae</taxon>
        <taxon>Clostridium</taxon>
    </lineage>
</organism>
<dbReference type="CDD" id="cd02651">
    <property type="entry name" value="nuc_hydro_IU_UC_XIUA"/>
    <property type="match status" value="1"/>
</dbReference>
<reference evidence="4 5" key="1">
    <citation type="submission" date="2015-06" db="EMBL/GenBank/DDBJ databases">
        <title>Draft genome sequence of the purine-degrading Clostridium cylindrosporum HC-1 (DSM 605).</title>
        <authorList>
            <person name="Poehlein A."/>
            <person name="Schiel-Bengelsdorf B."/>
            <person name="Bengelsdorf F."/>
            <person name="Daniel R."/>
            <person name="Duerre P."/>
        </authorList>
    </citation>
    <scope>NUCLEOTIDE SEQUENCE [LARGE SCALE GENOMIC DNA]</scope>
    <source>
        <strain evidence="4 5">DSM 605</strain>
    </source>
</reference>
<dbReference type="Gene3D" id="3.90.245.10">
    <property type="entry name" value="Ribonucleoside hydrolase-like"/>
    <property type="match status" value="1"/>
</dbReference>
<dbReference type="InterPro" id="IPR001910">
    <property type="entry name" value="Inosine/uridine_hydrolase_dom"/>
</dbReference>